<dbReference type="InterPro" id="IPR050071">
    <property type="entry name" value="Dehydroquinate_synthase"/>
</dbReference>
<dbReference type="HAMAP" id="MF_00110">
    <property type="entry name" value="DHQ_synthase"/>
    <property type="match status" value="1"/>
</dbReference>
<evidence type="ECO:0000256" key="3">
    <source>
        <dbReference type="ARBA" id="ARBA00004496"/>
    </source>
</evidence>
<evidence type="ECO:0000256" key="15">
    <source>
        <dbReference type="ARBA" id="ARBA00023239"/>
    </source>
</evidence>
<keyword evidence="12 17" id="KW-0862">Zinc</keyword>
<evidence type="ECO:0000256" key="6">
    <source>
        <dbReference type="ARBA" id="ARBA00013031"/>
    </source>
</evidence>
<dbReference type="InterPro" id="IPR030960">
    <property type="entry name" value="DHQS/DOIS_N"/>
</dbReference>
<feature type="binding site" evidence="17">
    <location>
        <position position="184"/>
    </location>
    <ligand>
        <name>Zn(2+)</name>
        <dbReference type="ChEBI" id="CHEBI:29105"/>
    </ligand>
</feature>
<dbReference type="NCBIfam" id="TIGR01357">
    <property type="entry name" value="aroB"/>
    <property type="match status" value="1"/>
</dbReference>
<evidence type="ECO:0000256" key="8">
    <source>
        <dbReference type="ARBA" id="ARBA00022490"/>
    </source>
</evidence>
<name>A0ABX8EIM5_9ACTN</name>
<evidence type="ECO:0000313" key="20">
    <source>
        <dbReference type="EMBL" id="QVT80364.1"/>
    </source>
</evidence>
<feature type="binding site" evidence="17">
    <location>
        <position position="272"/>
    </location>
    <ligand>
        <name>Zn(2+)</name>
        <dbReference type="ChEBI" id="CHEBI:29105"/>
    </ligand>
</feature>
<evidence type="ECO:0000256" key="14">
    <source>
        <dbReference type="ARBA" id="ARBA00023141"/>
    </source>
</evidence>
<keyword evidence="10 17" id="KW-0479">Metal-binding</keyword>
<dbReference type="EMBL" id="CP075371">
    <property type="protein sequence ID" value="QVT80364.1"/>
    <property type="molecule type" value="Genomic_DNA"/>
</dbReference>
<sequence length="387" mass="40303">MSAPARTIAVRGASPYDVVVGRDVLDRVADLLGDGPTRVALLFAGELGEQAQALAERLVERYDVLALGLPDAEQAKTAAVAADCWEALGERGFTRSDAVVTLGGGATTDLGGFVAASWLRGVRVVHVPSTLLGMVDAAVGGKTGINTAAGKNLVGVFHEPAGVVCDLALLDTLPRADLVAGLGEVLKCGFIADPEILRLVETTDPADLTPTSPVLRELVERAIAVKVDVVVADLKETGGRADQPGHPGREALNYGHTLAHAIERAEGYALRHGDAVAVGCVFVAELARRTGAIDDALADRHRDVLARVGLPVGYAGADFEDLLAAMRVDKKARGSQLRFVVLGGLGRPQVLAGPDEADLRAAYDVVRGLQPTLVGPGDPRTDEDPQP</sequence>
<feature type="binding site" evidence="17">
    <location>
        <begin position="105"/>
        <end position="109"/>
    </location>
    <ligand>
        <name>NAD(+)</name>
        <dbReference type="ChEBI" id="CHEBI:57540"/>
    </ligand>
</feature>
<feature type="binding site" evidence="17">
    <location>
        <position position="151"/>
    </location>
    <ligand>
        <name>NAD(+)</name>
        <dbReference type="ChEBI" id="CHEBI:57540"/>
    </ligand>
</feature>
<comment type="cofactor">
    <cofactor evidence="17">
        <name>Co(2+)</name>
        <dbReference type="ChEBI" id="CHEBI:48828"/>
    </cofactor>
    <cofactor evidence="17">
        <name>Zn(2+)</name>
        <dbReference type="ChEBI" id="CHEBI:29105"/>
    </cofactor>
    <text evidence="17">Binds 1 divalent metal cation per subunit. Can use either Co(2+) or Zn(2+).</text>
</comment>
<comment type="similarity">
    <text evidence="5 17">Belongs to the sugar phosphate cyclases superfamily. Dehydroquinate synthase family.</text>
</comment>
<comment type="cofactor">
    <cofactor evidence="2 17">
        <name>NAD(+)</name>
        <dbReference type="ChEBI" id="CHEBI:57540"/>
    </cofactor>
</comment>
<dbReference type="InterPro" id="IPR030963">
    <property type="entry name" value="DHQ_synth_fam"/>
</dbReference>
<dbReference type="InterPro" id="IPR056179">
    <property type="entry name" value="DHQS_C"/>
</dbReference>
<dbReference type="Gene3D" id="3.40.50.1970">
    <property type="match status" value="1"/>
</dbReference>
<accession>A0ABX8EIM5</accession>
<evidence type="ECO:0000259" key="19">
    <source>
        <dbReference type="Pfam" id="PF24621"/>
    </source>
</evidence>
<feature type="binding site" evidence="17">
    <location>
        <position position="142"/>
    </location>
    <ligand>
        <name>NAD(+)</name>
        <dbReference type="ChEBI" id="CHEBI:57540"/>
    </ligand>
</feature>
<proteinExistence type="inferred from homology"/>
<evidence type="ECO:0000256" key="12">
    <source>
        <dbReference type="ARBA" id="ARBA00022833"/>
    </source>
</evidence>
<evidence type="ECO:0000256" key="1">
    <source>
        <dbReference type="ARBA" id="ARBA00001393"/>
    </source>
</evidence>
<comment type="pathway">
    <text evidence="4 17">Metabolic intermediate biosynthesis; chorismate biosynthesis; chorismate from D-erythrose 4-phosphate and phosphoenolpyruvate: step 2/7.</text>
</comment>
<organism evidence="20 21">
    <name type="scientific">Nocardioides aquaticus</name>
    <dbReference type="NCBI Taxonomy" id="160826"/>
    <lineage>
        <taxon>Bacteria</taxon>
        <taxon>Bacillati</taxon>
        <taxon>Actinomycetota</taxon>
        <taxon>Actinomycetes</taxon>
        <taxon>Propionibacteriales</taxon>
        <taxon>Nocardioidaceae</taxon>
        <taxon>Nocardioides</taxon>
    </lineage>
</organism>
<evidence type="ECO:0000256" key="5">
    <source>
        <dbReference type="ARBA" id="ARBA00005412"/>
    </source>
</evidence>
<keyword evidence="11 17" id="KW-0547">Nucleotide-binding</keyword>
<feature type="binding site" evidence="17">
    <location>
        <position position="256"/>
    </location>
    <ligand>
        <name>Zn(2+)</name>
        <dbReference type="ChEBI" id="CHEBI:29105"/>
    </ligand>
</feature>
<dbReference type="GO" id="GO:0003856">
    <property type="term" value="F:3-dehydroquinate synthase activity"/>
    <property type="evidence" value="ECO:0007669"/>
    <property type="project" value="UniProtKB-EC"/>
</dbReference>
<dbReference type="PANTHER" id="PTHR43622">
    <property type="entry name" value="3-DEHYDROQUINATE SYNTHASE"/>
    <property type="match status" value="1"/>
</dbReference>
<evidence type="ECO:0000259" key="18">
    <source>
        <dbReference type="Pfam" id="PF01761"/>
    </source>
</evidence>
<comment type="subcellular location">
    <subcellularLocation>
        <location evidence="3 17">Cytoplasm</location>
    </subcellularLocation>
</comment>
<evidence type="ECO:0000256" key="2">
    <source>
        <dbReference type="ARBA" id="ARBA00001911"/>
    </source>
</evidence>
<evidence type="ECO:0000256" key="11">
    <source>
        <dbReference type="ARBA" id="ARBA00022741"/>
    </source>
</evidence>
<evidence type="ECO:0000256" key="16">
    <source>
        <dbReference type="ARBA" id="ARBA00023285"/>
    </source>
</evidence>
<keyword evidence="9 17" id="KW-0028">Amino-acid biosynthesis</keyword>
<evidence type="ECO:0000256" key="17">
    <source>
        <dbReference type="HAMAP-Rule" id="MF_00110"/>
    </source>
</evidence>
<keyword evidence="16 17" id="KW-0170">Cobalt</keyword>
<dbReference type="Pfam" id="PF24621">
    <property type="entry name" value="DHQS_C"/>
    <property type="match status" value="1"/>
</dbReference>
<dbReference type="RefSeq" id="WP_214055922.1">
    <property type="nucleotide sequence ID" value="NZ_CP075371.1"/>
</dbReference>
<dbReference type="PIRSF" id="PIRSF001455">
    <property type="entry name" value="DHQ_synth"/>
    <property type="match status" value="1"/>
</dbReference>
<dbReference type="Pfam" id="PF01761">
    <property type="entry name" value="DHQ_synthase"/>
    <property type="match status" value="1"/>
</dbReference>
<protein>
    <recommendedName>
        <fullName evidence="7 17">3-dehydroquinate synthase</fullName>
        <shortName evidence="17">DHQS</shortName>
        <ecNumber evidence="6 17">4.2.3.4</ecNumber>
    </recommendedName>
</protein>
<dbReference type="Proteomes" id="UP000679307">
    <property type="component" value="Chromosome"/>
</dbReference>
<evidence type="ECO:0000256" key="10">
    <source>
        <dbReference type="ARBA" id="ARBA00022723"/>
    </source>
</evidence>
<evidence type="ECO:0000313" key="21">
    <source>
        <dbReference type="Proteomes" id="UP000679307"/>
    </source>
</evidence>
<evidence type="ECO:0000256" key="4">
    <source>
        <dbReference type="ARBA" id="ARBA00004661"/>
    </source>
</evidence>
<keyword evidence="13 17" id="KW-0520">NAD</keyword>
<evidence type="ECO:0000256" key="9">
    <source>
        <dbReference type="ARBA" id="ARBA00022605"/>
    </source>
</evidence>
<keyword evidence="15 17" id="KW-0456">Lyase</keyword>
<dbReference type="CDD" id="cd08195">
    <property type="entry name" value="DHQS"/>
    <property type="match status" value="1"/>
</dbReference>
<dbReference type="Gene3D" id="1.20.1090.10">
    <property type="entry name" value="Dehydroquinate synthase-like - alpha domain"/>
    <property type="match status" value="1"/>
</dbReference>
<dbReference type="InterPro" id="IPR016037">
    <property type="entry name" value="DHQ_synth_AroB"/>
</dbReference>
<evidence type="ECO:0000256" key="13">
    <source>
        <dbReference type="ARBA" id="ARBA00023027"/>
    </source>
</evidence>
<dbReference type="PANTHER" id="PTHR43622:SF7">
    <property type="entry name" value="3-DEHYDROQUINATE SYNTHASE, CHLOROPLASTIC"/>
    <property type="match status" value="1"/>
</dbReference>
<feature type="domain" description="3-dehydroquinate synthase C-terminal" evidence="19">
    <location>
        <begin position="181"/>
        <end position="332"/>
    </location>
</feature>
<dbReference type="EC" id="4.2.3.4" evidence="6 17"/>
<comment type="function">
    <text evidence="17">Catalyzes the conversion of 3-deoxy-D-arabino-heptulosonate 7-phosphate (DAHP) to dehydroquinate (DHQ).</text>
</comment>
<keyword evidence="8 17" id="KW-0963">Cytoplasm</keyword>
<feature type="domain" description="3-dehydroquinate synthase N-terminal" evidence="18">
    <location>
        <begin position="69"/>
        <end position="178"/>
    </location>
</feature>
<dbReference type="SUPFAM" id="SSF56796">
    <property type="entry name" value="Dehydroquinate synthase-like"/>
    <property type="match status" value="1"/>
</dbReference>
<keyword evidence="14 17" id="KW-0057">Aromatic amino acid biosynthesis</keyword>
<feature type="binding site" evidence="17">
    <location>
        <begin position="71"/>
        <end position="76"/>
    </location>
    <ligand>
        <name>NAD(+)</name>
        <dbReference type="ChEBI" id="CHEBI:57540"/>
    </ligand>
</feature>
<evidence type="ECO:0000256" key="7">
    <source>
        <dbReference type="ARBA" id="ARBA00017684"/>
    </source>
</evidence>
<keyword evidence="21" id="KW-1185">Reference proteome</keyword>
<comment type="caution">
    <text evidence="17">Lacks conserved residue(s) required for the propagation of feature annotation.</text>
</comment>
<gene>
    <name evidence="17 20" type="primary">aroB</name>
    <name evidence="20" type="ORF">ENKNEFLB_02759</name>
</gene>
<comment type="catalytic activity">
    <reaction evidence="1 17">
        <text>7-phospho-2-dehydro-3-deoxy-D-arabino-heptonate = 3-dehydroquinate + phosphate</text>
        <dbReference type="Rhea" id="RHEA:21968"/>
        <dbReference type="ChEBI" id="CHEBI:32364"/>
        <dbReference type="ChEBI" id="CHEBI:43474"/>
        <dbReference type="ChEBI" id="CHEBI:58394"/>
        <dbReference type="EC" id="4.2.3.4"/>
    </reaction>
</comment>
<reference evidence="20 21" key="1">
    <citation type="submission" date="2021-05" db="EMBL/GenBank/DDBJ databases">
        <title>Complete genome of Nocardioides aquaticus KCTC 9944T isolated from meromictic and hypersaline Ekho Lake, Antarctica.</title>
        <authorList>
            <person name="Hwang K."/>
            <person name="Kim K.M."/>
            <person name="Choe H."/>
        </authorList>
    </citation>
    <scope>NUCLEOTIDE SEQUENCE [LARGE SCALE GENOMIC DNA]</scope>
    <source>
        <strain evidence="20 21">KCTC 9944</strain>
    </source>
</reference>